<gene>
    <name evidence="2" type="ORF">PENTCL1PPCAC_13907</name>
</gene>
<evidence type="ECO:0000313" key="3">
    <source>
        <dbReference type="Proteomes" id="UP001432027"/>
    </source>
</evidence>
<reference evidence="2" key="1">
    <citation type="submission" date="2023-10" db="EMBL/GenBank/DDBJ databases">
        <title>Genome assembly of Pristionchus species.</title>
        <authorList>
            <person name="Yoshida K."/>
            <person name="Sommer R.J."/>
        </authorList>
    </citation>
    <scope>NUCLEOTIDE SEQUENCE</scope>
    <source>
        <strain evidence="2">RS0144</strain>
    </source>
</reference>
<evidence type="ECO:0000313" key="2">
    <source>
        <dbReference type="EMBL" id="GMS91732.1"/>
    </source>
</evidence>
<feature type="region of interest" description="Disordered" evidence="1">
    <location>
        <begin position="179"/>
        <end position="213"/>
    </location>
</feature>
<sequence>ISFLARHAMTHCDEKRFKCSHCTATTTFACEMNRHLTRHKGRGTPIDRTNGLREALWKVLLYKCFPTIDSVVTPRKLVSRTIHKAQCRVCLEEIMADAPDLFTHILREHDDMKGEIDFDDPRGTMERFFGVETVDEIDPSAFDSDTKVKEEMEDDVGMEAFLNDENPRTFLVRSIKEEVMSDINSEDDGRMEEEKSQSDADYNPDKTPKSGKK</sequence>
<evidence type="ECO:0000256" key="1">
    <source>
        <dbReference type="SAM" id="MobiDB-lite"/>
    </source>
</evidence>
<organism evidence="2 3">
    <name type="scientific">Pristionchus entomophagus</name>
    <dbReference type="NCBI Taxonomy" id="358040"/>
    <lineage>
        <taxon>Eukaryota</taxon>
        <taxon>Metazoa</taxon>
        <taxon>Ecdysozoa</taxon>
        <taxon>Nematoda</taxon>
        <taxon>Chromadorea</taxon>
        <taxon>Rhabditida</taxon>
        <taxon>Rhabditina</taxon>
        <taxon>Diplogasteromorpha</taxon>
        <taxon>Diplogasteroidea</taxon>
        <taxon>Neodiplogasteridae</taxon>
        <taxon>Pristionchus</taxon>
    </lineage>
</organism>
<evidence type="ECO:0008006" key="4">
    <source>
        <dbReference type="Google" id="ProtNLM"/>
    </source>
</evidence>
<accession>A0AAV5T9W6</accession>
<dbReference type="Gene3D" id="3.30.160.60">
    <property type="entry name" value="Classic Zinc Finger"/>
    <property type="match status" value="1"/>
</dbReference>
<proteinExistence type="predicted"/>
<feature type="compositionally biased region" description="Basic and acidic residues" evidence="1">
    <location>
        <begin position="192"/>
        <end position="213"/>
    </location>
</feature>
<keyword evidence="3" id="KW-1185">Reference proteome</keyword>
<feature type="non-terminal residue" evidence="2">
    <location>
        <position position="1"/>
    </location>
</feature>
<dbReference type="EMBL" id="BTSX01000004">
    <property type="protein sequence ID" value="GMS91732.1"/>
    <property type="molecule type" value="Genomic_DNA"/>
</dbReference>
<protein>
    <recommendedName>
        <fullName evidence="4">C2H2-type domain-containing protein</fullName>
    </recommendedName>
</protein>
<feature type="non-terminal residue" evidence="2">
    <location>
        <position position="213"/>
    </location>
</feature>
<name>A0AAV5T9W6_9BILA</name>
<dbReference type="Proteomes" id="UP001432027">
    <property type="component" value="Unassembled WGS sequence"/>
</dbReference>
<dbReference type="SUPFAM" id="SSF57667">
    <property type="entry name" value="beta-beta-alpha zinc fingers"/>
    <property type="match status" value="1"/>
</dbReference>
<dbReference type="AlphaFoldDB" id="A0AAV5T9W6"/>
<comment type="caution">
    <text evidence="2">The sequence shown here is derived from an EMBL/GenBank/DDBJ whole genome shotgun (WGS) entry which is preliminary data.</text>
</comment>
<dbReference type="InterPro" id="IPR036236">
    <property type="entry name" value="Znf_C2H2_sf"/>
</dbReference>